<evidence type="ECO:0000256" key="1">
    <source>
        <dbReference type="SAM" id="Phobius"/>
    </source>
</evidence>
<dbReference type="Proteomes" id="UP001597180">
    <property type="component" value="Unassembled WGS sequence"/>
</dbReference>
<dbReference type="RefSeq" id="WP_179135929.1">
    <property type="nucleotide sequence ID" value="NZ_BAABJG010000015.1"/>
</dbReference>
<accession>A0ABW3UQF9</accession>
<organism evidence="2 3">
    <name type="scientific">Paenibacillus vulneris</name>
    <dbReference type="NCBI Taxonomy" id="1133364"/>
    <lineage>
        <taxon>Bacteria</taxon>
        <taxon>Bacillati</taxon>
        <taxon>Bacillota</taxon>
        <taxon>Bacilli</taxon>
        <taxon>Bacillales</taxon>
        <taxon>Paenibacillaceae</taxon>
        <taxon>Paenibacillus</taxon>
    </lineage>
</organism>
<keyword evidence="1" id="KW-1133">Transmembrane helix</keyword>
<keyword evidence="1" id="KW-0472">Membrane</keyword>
<protein>
    <recommendedName>
        <fullName evidence="4">Sugar ABC transporter permease</fullName>
    </recommendedName>
</protein>
<evidence type="ECO:0000313" key="3">
    <source>
        <dbReference type="Proteomes" id="UP001597180"/>
    </source>
</evidence>
<gene>
    <name evidence="2" type="ORF">ACFQ4B_20765</name>
</gene>
<reference evidence="3" key="1">
    <citation type="journal article" date="2019" name="Int. J. Syst. Evol. Microbiol.">
        <title>The Global Catalogue of Microorganisms (GCM) 10K type strain sequencing project: providing services to taxonomists for standard genome sequencing and annotation.</title>
        <authorList>
            <consortium name="The Broad Institute Genomics Platform"/>
            <consortium name="The Broad Institute Genome Sequencing Center for Infectious Disease"/>
            <person name="Wu L."/>
            <person name="Ma J."/>
        </authorList>
    </citation>
    <scope>NUCLEOTIDE SEQUENCE [LARGE SCALE GENOMIC DNA]</scope>
    <source>
        <strain evidence="3">CCUG 53270</strain>
    </source>
</reference>
<sequence length="47" mass="5317">METAKTSSQKQFDGLGFVIVIFSLVILCPLAYFIINYLMGNEHPFYG</sequence>
<comment type="caution">
    <text evidence="2">The sequence shown here is derived from an EMBL/GenBank/DDBJ whole genome shotgun (WGS) entry which is preliminary data.</text>
</comment>
<dbReference type="EMBL" id="JBHTLU010000031">
    <property type="protein sequence ID" value="MFD1222554.1"/>
    <property type="molecule type" value="Genomic_DNA"/>
</dbReference>
<evidence type="ECO:0008006" key="4">
    <source>
        <dbReference type="Google" id="ProtNLM"/>
    </source>
</evidence>
<proteinExistence type="predicted"/>
<keyword evidence="3" id="KW-1185">Reference proteome</keyword>
<keyword evidence="1" id="KW-0812">Transmembrane</keyword>
<evidence type="ECO:0000313" key="2">
    <source>
        <dbReference type="EMBL" id="MFD1222554.1"/>
    </source>
</evidence>
<feature type="transmembrane region" description="Helical" evidence="1">
    <location>
        <begin position="12"/>
        <end position="35"/>
    </location>
</feature>
<name>A0ABW3UQF9_9BACL</name>